<dbReference type="RefSeq" id="WP_338599070.1">
    <property type="nucleotide sequence ID" value="NZ_CP146016.1"/>
</dbReference>
<reference evidence="2 3" key="1">
    <citation type="submission" date="2024-02" db="EMBL/GenBank/DDBJ databases">
        <title>STSV induces naive adaptation in Sulfolobus.</title>
        <authorList>
            <person name="Xiang X."/>
            <person name="Song M."/>
        </authorList>
    </citation>
    <scope>NUCLEOTIDE SEQUENCE [LARGE SCALE GENOMIC DNA]</scope>
    <source>
        <strain evidence="2 3">RT2</strain>
    </source>
</reference>
<proteinExistence type="predicted"/>
<sequence length="209" mass="24048">MTILAIYNHPVETLGVFKKFLSNVKEVMGEEVKGNEKFDSLIIMGGPMGVYESDRYPFLNLEMELIRKAYRENRRVLGVCLGSQLIAEALGGKVIKGGFGQEIGIQKIKLLGDLKEFMKSDELTVFQWHGDTFSLPSNAELLGYSRNYFQAFRIGRVLALQFHIEVNSEMVKEWIKTYGGDDRIIDEVRKHEKELESNAEKIIKYWLQF</sequence>
<keyword evidence="3" id="KW-1185">Reference proteome</keyword>
<evidence type="ECO:0000313" key="2">
    <source>
        <dbReference type="EMBL" id="WWQ59653.1"/>
    </source>
</evidence>
<dbReference type="PANTHER" id="PTHR42695:SF5">
    <property type="entry name" value="GLUTAMINE AMIDOTRANSFERASE YLR126C-RELATED"/>
    <property type="match status" value="1"/>
</dbReference>
<name>A0AAX4KZG3_9CREN</name>
<dbReference type="InterPro" id="IPR029062">
    <property type="entry name" value="Class_I_gatase-like"/>
</dbReference>
<feature type="domain" description="Glutamine amidotransferase" evidence="1">
    <location>
        <begin position="32"/>
        <end position="169"/>
    </location>
</feature>
<dbReference type="GO" id="GO:0005829">
    <property type="term" value="C:cytosol"/>
    <property type="evidence" value="ECO:0007669"/>
    <property type="project" value="TreeGrafter"/>
</dbReference>
<gene>
    <name evidence="2" type="ORF">V6M85_09205</name>
</gene>
<dbReference type="InterPro" id="IPR044992">
    <property type="entry name" value="ChyE-like"/>
</dbReference>
<dbReference type="Pfam" id="PF00117">
    <property type="entry name" value="GATase"/>
    <property type="match status" value="1"/>
</dbReference>
<dbReference type="InterPro" id="IPR017926">
    <property type="entry name" value="GATASE"/>
</dbReference>
<protein>
    <submittedName>
        <fullName evidence="2">Type 1 glutamine amidotransferase</fullName>
        <ecNumber evidence="2">3.4.-.-</ecNumber>
    </submittedName>
</protein>
<accession>A0AAX4KZG3</accession>
<keyword evidence="2" id="KW-0315">Glutamine amidotransferase</keyword>
<evidence type="ECO:0000259" key="1">
    <source>
        <dbReference type="Pfam" id="PF00117"/>
    </source>
</evidence>
<dbReference type="PANTHER" id="PTHR42695">
    <property type="entry name" value="GLUTAMINE AMIDOTRANSFERASE YLR126C-RELATED"/>
    <property type="match status" value="1"/>
</dbReference>
<dbReference type="SUPFAM" id="SSF52317">
    <property type="entry name" value="Class I glutamine amidotransferase-like"/>
    <property type="match status" value="1"/>
</dbReference>
<evidence type="ECO:0000313" key="3">
    <source>
        <dbReference type="Proteomes" id="UP001432202"/>
    </source>
</evidence>
<dbReference type="PROSITE" id="PS51273">
    <property type="entry name" value="GATASE_TYPE_1"/>
    <property type="match status" value="1"/>
</dbReference>
<dbReference type="Proteomes" id="UP001432202">
    <property type="component" value="Chromosome"/>
</dbReference>
<keyword evidence="2" id="KW-0378">Hydrolase</keyword>
<dbReference type="Gene3D" id="3.40.50.880">
    <property type="match status" value="1"/>
</dbReference>
<dbReference type="GO" id="GO:0016787">
    <property type="term" value="F:hydrolase activity"/>
    <property type="evidence" value="ECO:0007669"/>
    <property type="project" value="UniProtKB-KW"/>
</dbReference>
<dbReference type="AlphaFoldDB" id="A0AAX4KZG3"/>
<dbReference type="EC" id="3.4.-.-" evidence="2"/>
<dbReference type="CDD" id="cd01741">
    <property type="entry name" value="GATase1_1"/>
    <property type="match status" value="1"/>
</dbReference>
<organism evidence="2 3">
    <name type="scientific">Sulfolobus tengchongensis</name>
    <dbReference type="NCBI Taxonomy" id="207809"/>
    <lineage>
        <taxon>Archaea</taxon>
        <taxon>Thermoproteota</taxon>
        <taxon>Thermoprotei</taxon>
        <taxon>Sulfolobales</taxon>
        <taxon>Sulfolobaceae</taxon>
        <taxon>Sulfolobus</taxon>
    </lineage>
</organism>
<dbReference type="GeneID" id="89336944"/>
<dbReference type="EMBL" id="CP146016">
    <property type="protein sequence ID" value="WWQ59653.1"/>
    <property type="molecule type" value="Genomic_DNA"/>
</dbReference>